<dbReference type="InterPro" id="IPR036291">
    <property type="entry name" value="NAD(P)-bd_dom_sf"/>
</dbReference>
<protein>
    <submittedName>
        <fullName evidence="6">Phosphoglycerate dehydrogenase</fullName>
    </submittedName>
</protein>
<feature type="domain" description="D-isomer specific 2-hydroxyacid dehydrogenase NAD-binding" evidence="5">
    <location>
        <begin position="145"/>
        <end position="332"/>
    </location>
</feature>
<dbReference type="PANTHER" id="PTHR10996:SF264">
    <property type="entry name" value="HYPOTHETICAL D-ISOMER SPECIFIC 2-HYDROXYACID DEHYDROGENASE (EUROFUNG)"/>
    <property type="match status" value="1"/>
</dbReference>
<sequence length="364" mass="39283">MTNILKMAESYLPTPPSEPEPDVALESASQPHPSVPLIPAKEATIYLHTPFHPKAEEYAVERFKEVLRPSDLGGDVGQLMGRADGILLRVGHITRDMLLAAPKLKIISRNGTGIDNMHLPTVKEKGVVVTNCPGGNAQAVAELALALMLAVLRRVVEIDNRIRSGEKVPSITALAPGLFGSTVGLVGMGDTAYELARLLLAFGCRILVYSPTSPSNRWLVESPRYPVVIPHERVNSLDDLLNQVDVLSLHCPLNDQTRRMISTDQLIKMKDTAVLINTARGGVVDERALEQALESDQLGGAGIDVWDVEPAYGETMGKLGKLRNTVVLPHLGGSTDGATLEGCMRAIDIMADYLDGKGARNRVV</sequence>
<feature type="region of interest" description="Disordered" evidence="3">
    <location>
        <begin position="9"/>
        <end position="33"/>
    </location>
</feature>
<evidence type="ECO:0000259" key="4">
    <source>
        <dbReference type="Pfam" id="PF00389"/>
    </source>
</evidence>
<evidence type="ECO:0000313" key="6">
    <source>
        <dbReference type="EMBL" id="OCF35677.1"/>
    </source>
</evidence>
<dbReference type="Proteomes" id="UP000092666">
    <property type="component" value="Unassembled WGS sequence"/>
</dbReference>
<dbReference type="AlphaFoldDB" id="A0A1B9GXC0"/>
<dbReference type="Pfam" id="PF02826">
    <property type="entry name" value="2-Hacid_dh_C"/>
    <property type="match status" value="1"/>
</dbReference>
<dbReference type="FunFam" id="3.40.50.720:FF:000722">
    <property type="entry name" value="Phosphoglycerate dehydrogenase, putative"/>
    <property type="match status" value="1"/>
</dbReference>
<keyword evidence="1 2" id="KW-0560">Oxidoreductase</keyword>
<dbReference type="EMBL" id="KI669498">
    <property type="protein sequence ID" value="OCF35677.1"/>
    <property type="molecule type" value="Genomic_DNA"/>
</dbReference>
<dbReference type="STRING" id="1296120.A0A1B9GXC0"/>
<evidence type="ECO:0000256" key="2">
    <source>
        <dbReference type="RuleBase" id="RU003719"/>
    </source>
</evidence>
<dbReference type="GO" id="GO:0005829">
    <property type="term" value="C:cytosol"/>
    <property type="evidence" value="ECO:0007669"/>
    <property type="project" value="TreeGrafter"/>
</dbReference>
<accession>A0A1B9GXC0</accession>
<evidence type="ECO:0000259" key="5">
    <source>
        <dbReference type="Pfam" id="PF02826"/>
    </source>
</evidence>
<proteinExistence type="inferred from homology"/>
<keyword evidence="7" id="KW-1185">Reference proteome</keyword>
<dbReference type="OrthoDB" id="298012at2759"/>
<dbReference type="InterPro" id="IPR029753">
    <property type="entry name" value="D-isomer_DH_CS"/>
</dbReference>
<evidence type="ECO:0000256" key="1">
    <source>
        <dbReference type="ARBA" id="ARBA00023002"/>
    </source>
</evidence>
<dbReference type="SUPFAM" id="SSF52283">
    <property type="entry name" value="Formate/glycerate dehydrogenase catalytic domain-like"/>
    <property type="match status" value="1"/>
</dbReference>
<dbReference type="InterPro" id="IPR050223">
    <property type="entry name" value="D-isomer_2-hydroxyacid_DH"/>
</dbReference>
<reference evidence="7" key="2">
    <citation type="submission" date="2013-12" db="EMBL/GenBank/DDBJ databases">
        <title>Evolution of pathogenesis and genome organization in the Tremellales.</title>
        <authorList>
            <person name="Cuomo C."/>
            <person name="Litvintseva A."/>
            <person name="Heitman J."/>
            <person name="Chen Y."/>
            <person name="Sun S."/>
            <person name="Springer D."/>
            <person name="Dromer F."/>
            <person name="Young S."/>
            <person name="Zeng Q."/>
            <person name="Chapman S."/>
            <person name="Gujja S."/>
            <person name="Saif S."/>
            <person name="Birren B."/>
        </authorList>
    </citation>
    <scope>NUCLEOTIDE SEQUENCE [LARGE SCALE GENOMIC DNA]</scope>
    <source>
        <strain evidence="7">BCC8398</strain>
    </source>
</reference>
<dbReference type="PANTHER" id="PTHR10996">
    <property type="entry name" value="2-HYDROXYACID DEHYDROGENASE-RELATED"/>
    <property type="match status" value="1"/>
</dbReference>
<dbReference type="InterPro" id="IPR006140">
    <property type="entry name" value="D-isomer_DH_NAD-bd"/>
</dbReference>
<dbReference type="Pfam" id="PF00389">
    <property type="entry name" value="2-Hacid_dh"/>
    <property type="match status" value="1"/>
</dbReference>
<evidence type="ECO:0000313" key="7">
    <source>
        <dbReference type="Proteomes" id="UP000092666"/>
    </source>
</evidence>
<dbReference type="GO" id="GO:0030267">
    <property type="term" value="F:glyoxylate reductase (NADPH) activity"/>
    <property type="evidence" value="ECO:0007669"/>
    <property type="project" value="TreeGrafter"/>
</dbReference>
<comment type="similarity">
    <text evidence="2">Belongs to the D-isomer specific 2-hydroxyacid dehydrogenase family.</text>
</comment>
<evidence type="ECO:0000256" key="3">
    <source>
        <dbReference type="SAM" id="MobiDB-lite"/>
    </source>
</evidence>
<dbReference type="GO" id="GO:0051287">
    <property type="term" value="F:NAD binding"/>
    <property type="evidence" value="ECO:0007669"/>
    <property type="project" value="InterPro"/>
</dbReference>
<dbReference type="Gene3D" id="3.40.50.720">
    <property type="entry name" value="NAD(P)-binding Rossmann-like Domain"/>
    <property type="match status" value="2"/>
</dbReference>
<dbReference type="GO" id="GO:0016618">
    <property type="term" value="F:hydroxypyruvate reductase [NAD(P)H] activity"/>
    <property type="evidence" value="ECO:0007669"/>
    <property type="project" value="TreeGrafter"/>
</dbReference>
<feature type="domain" description="D-isomer specific 2-hydroxyacid dehydrogenase catalytic" evidence="4">
    <location>
        <begin position="70"/>
        <end position="363"/>
    </location>
</feature>
<dbReference type="InterPro" id="IPR006139">
    <property type="entry name" value="D-isomer_2_OHA_DH_cat_dom"/>
</dbReference>
<dbReference type="PROSITE" id="PS00671">
    <property type="entry name" value="D_2_HYDROXYACID_DH_3"/>
    <property type="match status" value="1"/>
</dbReference>
<gene>
    <name evidence="6" type="ORF">I316_02732</name>
</gene>
<organism evidence="6 7">
    <name type="scientific">Kwoniella heveanensis BCC8398</name>
    <dbReference type="NCBI Taxonomy" id="1296120"/>
    <lineage>
        <taxon>Eukaryota</taxon>
        <taxon>Fungi</taxon>
        <taxon>Dikarya</taxon>
        <taxon>Basidiomycota</taxon>
        <taxon>Agaricomycotina</taxon>
        <taxon>Tremellomycetes</taxon>
        <taxon>Tremellales</taxon>
        <taxon>Cryptococcaceae</taxon>
        <taxon>Kwoniella</taxon>
    </lineage>
</organism>
<dbReference type="SUPFAM" id="SSF51735">
    <property type="entry name" value="NAD(P)-binding Rossmann-fold domains"/>
    <property type="match status" value="1"/>
</dbReference>
<name>A0A1B9GXC0_9TREE</name>
<reference evidence="6 7" key="1">
    <citation type="submission" date="2013-07" db="EMBL/GenBank/DDBJ databases">
        <title>The Genome Sequence of Cryptococcus heveanensis BCC8398.</title>
        <authorList>
            <consortium name="The Broad Institute Genome Sequencing Platform"/>
            <person name="Cuomo C."/>
            <person name="Litvintseva A."/>
            <person name="Chen Y."/>
            <person name="Heitman J."/>
            <person name="Sun S."/>
            <person name="Springer D."/>
            <person name="Dromer F."/>
            <person name="Young S.K."/>
            <person name="Zeng Q."/>
            <person name="Gargeya S."/>
            <person name="Fitzgerald M."/>
            <person name="Abouelleil A."/>
            <person name="Alvarado L."/>
            <person name="Berlin A.M."/>
            <person name="Chapman S.B."/>
            <person name="Dewar J."/>
            <person name="Goldberg J."/>
            <person name="Griggs A."/>
            <person name="Gujja S."/>
            <person name="Hansen M."/>
            <person name="Howarth C."/>
            <person name="Imamovic A."/>
            <person name="Larimer J."/>
            <person name="McCowan C."/>
            <person name="Murphy C."/>
            <person name="Pearson M."/>
            <person name="Priest M."/>
            <person name="Roberts A."/>
            <person name="Saif S."/>
            <person name="Shea T."/>
            <person name="Sykes S."/>
            <person name="Wortman J."/>
            <person name="Nusbaum C."/>
            <person name="Birren B."/>
        </authorList>
    </citation>
    <scope>NUCLEOTIDE SEQUENCE [LARGE SCALE GENOMIC DNA]</scope>
    <source>
        <strain evidence="6 7">BCC8398</strain>
    </source>
</reference>